<keyword evidence="3" id="KW-0539">Nucleus</keyword>
<feature type="compositionally biased region" description="Low complexity" evidence="4">
    <location>
        <begin position="887"/>
        <end position="907"/>
    </location>
</feature>
<dbReference type="GO" id="GO:0003677">
    <property type="term" value="F:DNA binding"/>
    <property type="evidence" value="ECO:0007669"/>
    <property type="project" value="InterPro"/>
</dbReference>
<dbReference type="GO" id="GO:0008270">
    <property type="term" value="F:zinc ion binding"/>
    <property type="evidence" value="ECO:0007669"/>
    <property type="project" value="InterPro"/>
</dbReference>
<feature type="compositionally biased region" description="Low complexity" evidence="4">
    <location>
        <begin position="1084"/>
        <end position="1117"/>
    </location>
</feature>
<organism evidence="6 7">
    <name type="scientific">Testicularia cyperi</name>
    <dbReference type="NCBI Taxonomy" id="1882483"/>
    <lineage>
        <taxon>Eukaryota</taxon>
        <taxon>Fungi</taxon>
        <taxon>Dikarya</taxon>
        <taxon>Basidiomycota</taxon>
        <taxon>Ustilaginomycotina</taxon>
        <taxon>Ustilaginomycetes</taxon>
        <taxon>Ustilaginales</taxon>
        <taxon>Anthracoideaceae</taxon>
        <taxon>Testicularia</taxon>
    </lineage>
</organism>
<evidence type="ECO:0000313" key="7">
    <source>
        <dbReference type="Proteomes" id="UP000246740"/>
    </source>
</evidence>
<evidence type="ECO:0000256" key="3">
    <source>
        <dbReference type="ARBA" id="ARBA00023242"/>
    </source>
</evidence>
<dbReference type="OrthoDB" id="3364175at2759"/>
<dbReference type="STRING" id="1882483.A0A317XLI3"/>
<sequence length="1210" mass="127761">MQSAHDRDADASPSHHRDRDKSYPHTPDNANDSSNEDAKKYSRGTGKRNRVHFACTECYRRKQKCNRETPCQHCIARKIPERCKTFQPGEESNDVASRLNRVERLLDDYLPRLVHQLDRLSSASATATATGSASASAAAVPPRSKSRASWTDAQYAASPASINDHDEPRSHSSSSRLHASARRHADPTAAAAAAAAESSYSSSYAHGATAKPSSVTDDDDDDELDELEPDGRLSPKTGFYNGGSMDMRISSLLDGLPGSSSKTPVDAPVRTLIGTLESLPDLDHVMAEFGCPTAPTPDLLGALISRSHCNVLLSHYFDRINWMRQPLPQKALRQSFENFWNSGPKFSAQNINIFALLCNLCAIATLSVEHHLFPHGPRDRLKVARRYHYAGRRALLMSSIMGREDVDQVVAWVASCRFLLLDRRIGEAYTLGSSAVRAAFSIGLHRDGTKLGLSPGETEARRRVWASVYFLDRALAINTGRPAVIDDRLCDTQEPSSVMDEDVFPVPRQPPRMPDGVEPPTAYSYTVYRQRIAQLEGKILTTFQSLQHPVHVSDVLALDQHICELQDNLPFFFRARLTKNGVECDKSLDSTYGFLNVHRFLLHTEINSVRIALHRPYLLRSGGSHGARFMPCRQASLNAALHDLELRSDFVKDLRASLPDKDGGPLLLYRVQIGTYKWFHSLLVCGIAMLMDPWAATTPKLRSHLQHYVDTYARRSAQEKDEMRDREANVIGLFLSKLEQVQKLGPAASIQAGRSTGAGRQPKRGRSIDGAHNADLGRDSKAVRHHERSSSAKHEDVNPDERTDAHLLLGLGQQPGKSTASGTAEAASSSSASSSSAAAAAAAAAASAAKGGGFGSPSTASRSVPNSSLTYSNLSGSTRSPRHSATPGSSSARGPPPRSGSGDWPRGIASGIGGGVQASPGGTNSSSNSPNTTSTSGALAGSSNQVGGSEGQVTASSTPPFATTSGRNNGGDDAQQIFDTWYQAEWAAASMPSYDAAYNGLGGVSNAQGGGNATAGASLGLEGLGGLGGFLGTGTSSGGMGGGFNGMSAFALAGFGNNGGSGGVSANQTGVSGASGGGYGGWSSQGLQPTTTASSFSAATNASGSIAPSQQQHQQQQSGGGYGSAGGGGDTGLAQSGHISGHGNMPSASTSLLAHSTGKARWQNPSTGVVSDILGPSQPGTAPAHIPSTPTPNANFDPTFWQTLIDKIIT</sequence>
<feature type="compositionally biased region" description="Acidic residues" evidence="4">
    <location>
        <begin position="216"/>
        <end position="228"/>
    </location>
</feature>
<reference evidence="6 7" key="1">
    <citation type="journal article" date="2018" name="Mol. Biol. Evol.">
        <title>Broad Genomic Sampling Reveals a Smut Pathogenic Ancestry of the Fungal Clade Ustilaginomycotina.</title>
        <authorList>
            <person name="Kijpornyongpan T."/>
            <person name="Mondo S.J."/>
            <person name="Barry K."/>
            <person name="Sandor L."/>
            <person name="Lee J."/>
            <person name="Lipzen A."/>
            <person name="Pangilinan J."/>
            <person name="LaButti K."/>
            <person name="Hainaut M."/>
            <person name="Henrissat B."/>
            <person name="Grigoriev I.V."/>
            <person name="Spatafora J.W."/>
            <person name="Aime M.C."/>
        </authorList>
    </citation>
    <scope>NUCLEOTIDE SEQUENCE [LARGE SCALE GENOMIC DNA]</scope>
    <source>
        <strain evidence="6 7">MCA 3645</strain>
    </source>
</reference>
<keyword evidence="7" id="KW-1185">Reference proteome</keyword>
<dbReference type="SMART" id="SM00906">
    <property type="entry name" value="Fungal_trans"/>
    <property type="match status" value="1"/>
</dbReference>
<dbReference type="Pfam" id="PF00172">
    <property type="entry name" value="Zn_clus"/>
    <property type="match status" value="1"/>
</dbReference>
<dbReference type="GO" id="GO:0005634">
    <property type="term" value="C:nucleus"/>
    <property type="evidence" value="ECO:0007669"/>
    <property type="project" value="UniProtKB-SubCell"/>
</dbReference>
<dbReference type="GO" id="GO:0006351">
    <property type="term" value="P:DNA-templated transcription"/>
    <property type="evidence" value="ECO:0007669"/>
    <property type="project" value="InterPro"/>
</dbReference>
<dbReference type="AlphaFoldDB" id="A0A317XLI3"/>
<evidence type="ECO:0000259" key="5">
    <source>
        <dbReference type="PROSITE" id="PS50048"/>
    </source>
</evidence>
<proteinExistence type="predicted"/>
<feature type="compositionally biased region" description="Basic and acidic residues" evidence="4">
    <location>
        <begin position="775"/>
        <end position="800"/>
    </location>
</feature>
<dbReference type="PANTHER" id="PTHR31001:SF87">
    <property type="entry name" value="COL-21"/>
    <property type="match status" value="1"/>
</dbReference>
<dbReference type="CDD" id="cd12148">
    <property type="entry name" value="fungal_TF_MHR"/>
    <property type="match status" value="1"/>
</dbReference>
<feature type="compositionally biased region" description="Low complexity" evidence="4">
    <location>
        <begin position="919"/>
        <end position="943"/>
    </location>
</feature>
<dbReference type="CDD" id="cd00067">
    <property type="entry name" value="GAL4"/>
    <property type="match status" value="1"/>
</dbReference>
<keyword evidence="2" id="KW-0479">Metal-binding</keyword>
<dbReference type="InParanoid" id="A0A317XLI3"/>
<dbReference type="InterPro" id="IPR050613">
    <property type="entry name" value="Sec_Metabolite_Reg"/>
</dbReference>
<feature type="region of interest" description="Disordered" evidence="4">
    <location>
        <begin position="849"/>
        <end position="974"/>
    </location>
</feature>
<feature type="compositionally biased region" description="Polar residues" evidence="4">
    <location>
        <begin position="944"/>
        <end position="953"/>
    </location>
</feature>
<dbReference type="SMART" id="SM00066">
    <property type="entry name" value="GAL4"/>
    <property type="match status" value="1"/>
</dbReference>
<feature type="region of interest" description="Disordered" evidence="4">
    <location>
        <begin position="749"/>
        <end position="800"/>
    </location>
</feature>
<evidence type="ECO:0000313" key="6">
    <source>
        <dbReference type="EMBL" id="PWY98170.1"/>
    </source>
</evidence>
<dbReference type="InterPro" id="IPR001138">
    <property type="entry name" value="Zn2Cys6_DnaBD"/>
</dbReference>
<dbReference type="GO" id="GO:0000981">
    <property type="term" value="F:DNA-binding transcription factor activity, RNA polymerase II-specific"/>
    <property type="evidence" value="ECO:0007669"/>
    <property type="project" value="InterPro"/>
</dbReference>
<feature type="compositionally biased region" description="Low complexity" evidence="4">
    <location>
        <begin position="187"/>
        <end position="210"/>
    </location>
</feature>
<accession>A0A317XLI3</accession>
<dbReference type="FunCoup" id="A0A317XLI3">
    <property type="interactions" value="132"/>
</dbReference>
<dbReference type="InterPro" id="IPR036864">
    <property type="entry name" value="Zn2-C6_fun-type_DNA-bd_sf"/>
</dbReference>
<dbReference type="SUPFAM" id="SSF57701">
    <property type="entry name" value="Zn2/Cys6 DNA-binding domain"/>
    <property type="match status" value="1"/>
</dbReference>
<dbReference type="Pfam" id="PF04082">
    <property type="entry name" value="Fungal_trans"/>
    <property type="match status" value="1"/>
</dbReference>
<evidence type="ECO:0000256" key="4">
    <source>
        <dbReference type="SAM" id="MobiDB-lite"/>
    </source>
</evidence>
<feature type="compositionally biased region" description="Basic and acidic residues" evidence="4">
    <location>
        <begin position="1"/>
        <end position="23"/>
    </location>
</feature>
<name>A0A317XLI3_9BASI</name>
<gene>
    <name evidence="6" type="ORF">BCV70DRAFT_202338</name>
</gene>
<feature type="compositionally biased region" description="Low complexity" evidence="4">
    <location>
        <begin position="127"/>
        <end position="139"/>
    </location>
</feature>
<protein>
    <recommendedName>
        <fullName evidence="5">Zn(2)-C6 fungal-type domain-containing protein</fullName>
    </recommendedName>
</protein>
<comment type="subcellular location">
    <subcellularLocation>
        <location evidence="1">Nucleus</location>
    </subcellularLocation>
</comment>
<dbReference type="Gene3D" id="4.10.240.10">
    <property type="entry name" value="Zn(2)-C6 fungal-type DNA-binding domain"/>
    <property type="match status" value="1"/>
</dbReference>
<dbReference type="Proteomes" id="UP000246740">
    <property type="component" value="Unassembled WGS sequence"/>
</dbReference>
<evidence type="ECO:0000256" key="1">
    <source>
        <dbReference type="ARBA" id="ARBA00004123"/>
    </source>
</evidence>
<feature type="region of interest" description="Disordered" evidence="4">
    <location>
        <begin position="1"/>
        <end position="47"/>
    </location>
</feature>
<feature type="compositionally biased region" description="Low complexity" evidence="4">
    <location>
        <begin position="954"/>
        <end position="965"/>
    </location>
</feature>
<feature type="region of interest" description="Disordered" evidence="4">
    <location>
        <begin position="1082"/>
        <end position="1174"/>
    </location>
</feature>
<feature type="domain" description="Zn(2)-C6 fungal-type" evidence="5">
    <location>
        <begin position="54"/>
        <end position="85"/>
    </location>
</feature>
<dbReference type="EMBL" id="KZ819200">
    <property type="protein sequence ID" value="PWY98170.1"/>
    <property type="molecule type" value="Genomic_DNA"/>
</dbReference>
<dbReference type="PROSITE" id="PS50048">
    <property type="entry name" value="ZN2_CY6_FUNGAL_2"/>
    <property type="match status" value="1"/>
</dbReference>
<dbReference type="PANTHER" id="PTHR31001">
    <property type="entry name" value="UNCHARACTERIZED TRANSCRIPTIONAL REGULATORY PROTEIN"/>
    <property type="match status" value="1"/>
</dbReference>
<feature type="compositionally biased region" description="Polar residues" evidence="4">
    <location>
        <begin position="856"/>
        <end position="879"/>
    </location>
</feature>
<dbReference type="InterPro" id="IPR007219">
    <property type="entry name" value="XnlR_reg_dom"/>
</dbReference>
<feature type="region of interest" description="Disordered" evidence="4">
    <location>
        <begin position="127"/>
        <end position="242"/>
    </location>
</feature>
<evidence type="ECO:0000256" key="2">
    <source>
        <dbReference type="ARBA" id="ARBA00022723"/>
    </source>
</evidence>
<feature type="compositionally biased region" description="Gly residues" evidence="4">
    <location>
        <begin position="1118"/>
        <end position="1131"/>
    </location>
</feature>